<evidence type="ECO:0000256" key="10">
    <source>
        <dbReference type="ARBA" id="ARBA00043973"/>
    </source>
</evidence>
<keyword evidence="4" id="KW-0963">Cytoplasm</keyword>
<dbReference type="SUPFAM" id="SSF51905">
    <property type="entry name" value="FAD/NAD(P)-binding domain"/>
    <property type="match status" value="1"/>
</dbReference>
<dbReference type="EMBL" id="JADOGI010000012">
    <property type="protein sequence ID" value="MBF8185313.1"/>
    <property type="molecule type" value="Genomic_DNA"/>
</dbReference>
<keyword evidence="8" id="KW-0274">FAD</keyword>
<comment type="catalytic activity">
    <reaction evidence="15">
        <text>sarcosine + O2 + H2O = formaldehyde + glycine + H2O2</text>
        <dbReference type="Rhea" id="RHEA:13313"/>
        <dbReference type="ChEBI" id="CHEBI:15377"/>
        <dbReference type="ChEBI" id="CHEBI:15379"/>
        <dbReference type="ChEBI" id="CHEBI:16240"/>
        <dbReference type="ChEBI" id="CHEBI:16842"/>
        <dbReference type="ChEBI" id="CHEBI:57305"/>
        <dbReference type="ChEBI" id="CHEBI:57433"/>
    </reaction>
</comment>
<comment type="similarity">
    <text evidence="10">Belongs to the SoxB family.</text>
</comment>
<gene>
    <name evidence="18" type="ORF">ITP53_06095</name>
</gene>
<evidence type="ECO:0000256" key="7">
    <source>
        <dbReference type="ARBA" id="ARBA00022741"/>
    </source>
</evidence>
<dbReference type="InterPro" id="IPR001763">
    <property type="entry name" value="Rhodanese-like_dom"/>
</dbReference>
<dbReference type="GO" id="GO:0046653">
    <property type="term" value="P:tetrahydrofolate metabolic process"/>
    <property type="evidence" value="ECO:0007669"/>
    <property type="project" value="InterPro"/>
</dbReference>
<dbReference type="InterPro" id="IPR036188">
    <property type="entry name" value="FAD/NAD-bd_sf"/>
</dbReference>
<dbReference type="GO" id="GO:0008115">
    <property type="term" value="F:sarcosine oxidase activity"/>
    <property type="evidence" value="ECO:0007669"/>
    <property type="project" value="InterPro"/>
</dbReference>
<evidence type="ECO:0000256" key="16">
    <source>
        <dbReference type="ARBA" id="ARBA00048917"/>
    </source>
</evidence>
<evidence type="ECO:0000259" key="17">
    <source>
        <dbReference type="PROSITE" id="PS50206"/>
    </source>
</evidence>
<dbReference type="Gene3D" id="3.30.9.10">
    <property type="entry name" value="D-Amino Acid Oxidase, subunit A, domain 2"/>
    <property type="match status" value="1"/>
</dbReference>
<evidence type="ECO:0000256" key="1">
    <source>
        <dbReference type="ARBA" id="ARBA00001917"/>
    </source>
</evidence>
<protein>
    <recommendedName>
        <fullName evidence="12">Sarcosine oxidase subunit beta</fullName>
        <ecNumber evidence="11">1.5.3.24</ecNumber>
    </recommendedName>
    <alternativeName>
        <fullName evidence="13">Sarcosine oxidase (5,10-methylenetetrahydrofolate-forming) subunit beta</fullName>
    </alternativeName>
    <alternativeName>
        <fullName evidence="14">Tetrameric sarcosine oxidase subunit beta</fullName>
    </alternativeName>
</protein>
<evidence type="ECO:0000313" key="18">
    <source>
        <dbReference type="EMBL" id="MBF8185313.1"/>
    </source>
</evidence>
<keyword evidence="7" id="KW-0547">Nucleotide-binding</keyword>
<sequence length="400" mass="43032">MTHPEFLWRNPDPKPAYDVVIVGGGGHGLATAYYLARNHGITNVAVLEKGWLAGGNVARNTTIIRSNYLWDESAAIYEHSLKLWEGLSAELDYDLQFSQRGVLNLAHNLGDVREGRRRVNANRLNGVDAEWLDADEVKKFCPIINVSGRARYPVMGATLQRRGGIAKHDHVAWALARKADAYGIDLIQGCEVTGFEITGSRVTAVETSRGRIAAGKVALASAGHTSVLAERAGIRLPLQSHPLQALVSELLEPLLDCVVMSNAVHVYVSQAHKGELVMGAGIDAYNSYGQRGGIHVIEAQMAAALELFPIFSRVRVLRTWAGIVDVSPDASPIIGRTPVDGFYINAGWGTGGFKATPGSGWVYAHTIAEGTPHPLAEPFALDRFTTGALIDEHGAAAVAH</sequence>
<dbReference type="GO" id="GO:0005737">
    <property type="term" value="C:cytoplasm"/>
    <property type="evidence" value="ECO:0007669"/>
    <property type="project" value="UniProtKB-SubCell"/>
</dbReference>
<dbReference type="Proteomes" id="UP000605361">
    <property type="component" value="Unassembled WGS sequence"/>
</dbReference>
<dbReference type="PROSITE" id="PS50206">
    <property type="entry name" value="RHODANESE_3"/>
    <property type="match status" value="1"/>
</dbReference>
<dbReference type="GO" id="GO:0000166">
    <property type="term" value="F:nucleotide binding"/>
    <property type="evidence" value="ECO:0007669"/>
    <property type="project" value="UniProtKB-KW"/>
</dbReference>
<keyword evidence="6" id="KW-0288">FMN</keyword>
<reference evidence="18" key="1">
    <citation type="submission" date="2020-11" db="EMBL/GenBank/DDBJ databases">
        <title>Whole-genome analyses of Nonomuraea sp. K274.</title>
        <authorList>
            <person name="Veyisoglu A."/>
        </authorList>
    </citation>
    <scope>NUCLEOTIDE SEQUENCE</scope>
    <source>
        <strain evidence="18">K274</strain>
    </source>
</reference>
<evidence type="ECO:0000256" key="12">
    <source>
        <dbReference type="ARBA" id="ARBA00044150"/>
    </source>
</evidence>
<dbReference type="InterPro" id="IPR006076">
    <property type="entry name" value="FAD-dep_OxRdtase"/>
</dbReference>
<proteinExistence type="inferred from homology"/>
<evidence type="ECO:0000256" key="14">
    <source>
        <dbReference type="ARBA" id="ARBA00044295"/>
    </source>
</evidence>
<dbReference type="PANTHER" id="PTHR13847:SF287">
    <property type="entry name" value="FAD-DEPENDENT OXIDOREDUCTASE DOMAIN-CONTAINING PROTEIN 1"/>
    <property type="match status" value="1"/>
</dbReference>
<evidence type="ECO:0000313" key="19">
    <source>
        <dbReference type="Proteomes" id="UP000605361"/>
    </source>
</evidence>
<evidence type="ECO:0000256" key="8">
    <source>
        <dbReference type="ARBA" id="ARBA00022827"/>
    </source>
</evidence>
<evidence type="ECO:0000256" key="11">
    <source>
        <dbReference type="ARBA" id="ARBA00044044"/>
    </source>
</evidence>
<comment type="cofactor">
    <cofactor evidence="2">
        <name>FAD</name>
        <dbReference type="ChEBI" id="CHEBI:57692"/>
    </cofactor>
</comment>
<comment type="catalytic activity">
    <reaction evidence="16">
        <text>sarcosine + (6S)-5,6,7,8-tetrahydrofolate + O2 = (6R)-5,10-methylene-5,6,7,8-tetrahydrofolate + glycine + H2O2</text>
        <dbReference type="Rhea" id="RHEA:70455"/>
        <dbReference type="ChEBI" id="CHEBI:15379"/>
        <dbReference type="ChEBI" id="CHEBI:15636"/>
        <dbReference type="ChEBI" id="CHEBI:16240"/>
        <dbReference type="ChEBI" id="CHEBI:57305"/>
        <dbReference type="ChEBI" id="CHEBI:57433"/>
        <dbReference type="ChEBI" id="CHEBI:57453"/>
        <dbReference type="EC" id="1.5.3.24"/>
    </reaction>
</comment>
<dbReference type="InterPro" id="IPR006278">
    <property type="entry name" value="SoxB"/>
</dbReference>
<dbReference type="RefSeq" id="WP_195894299.1">
    <property type="nucleotide sequence ID" value="NZ_JADOGI010000012.1"/>
</dbReference>
<evidence type="ECO:0000256" key="6">
    <source>
        <dbReference type="ARBA" id="ARBA00022643"/>
    </source>
</evidence>
<dbReference type="AlphaFoldDB" id="A0A931A791"/>
<keyword evidence="5" id="KW-0285">Flavoprotein</keyword>
<feature type="domain" description="Rhodanese" evidence="17">
    <location>
        <begin position="19"/>
        <end position="63"/>
    </location>
</feature>
<comment type="subcellular location">
    <subcellularLocation>
        <location evidence="3">Cytoplasm</location>
    </subcellularLocation>
</comment>
<evidence type="ECO:0000256" key="15">
    <source>
        <dbReference type="ARBA" id="ARBA00047316"/>
    </source>
</evidence>
<dbReference type="SUPFAM" id="SSF54373">
    <property type="entry name" value="FAD-linked reductases, C-terminal domain"/>
    <property type="match status" value="1"/>
</dbReference>
<evidence type="ECO:0000256" key="9">
    <source>
        <dbReference type="ARBA" id="ARBA00023002"/>
    </source>
</evidence>
<organism evidence="18 19">
    <name type="scientific">Nonomuraea cypriaca</name>
    <dbReference type="NCBI Taxonomy" id="1187855"/>
    <lineage>
        <taxon>Bacteria</taxon>
        <taxon>Bacillati</taxon>
        <taxon>Actinomycetota</taxon>
        <taxon>Actinomycetes</taxon>
        <taxon>Streptosporangiales</taxon>
        <taxon>Streptosporangiaceae</taxon>
        <taxon>Nonomuraea</taxon>
    </lineage>
</organism>
<comment type="cofactor">
    <cofactor evidence="1">
        <name>FMN</name>
        <dbReference type="ChEBI" id="CHEBI:58210"/>
    </cofactor>
</comment>
<evidence type="ECO:0000256" key="5">
    <source>
        <dbReference type="ARBA" id="ARBA00022630"/>
    </source>
</evidence>
<comment type="caution">
    <text evidence="18">The sequence shown here is derived from an EMBL/GenBank/DDBJ whole genome shotgun (WGS) entry which is preliminary data.</text>
</comment>
<dbReference type="NCBIfam" id="TIGR01373">
    <property type="entry name" value="soxB"/>
    <property type="match status" value="1"/>
</dbReference>
<name>A0A931A791_9ACTN</name>
<keyword evidence="19" id="KW-1185">Reference proteome</keyword>
<dbReference type="PANTHER" id="PTHR13847">
    <property type="entry name" value="SARCOSINE DEHYDROGENASE-RELATED"/>
    <property type="match status" value="1"/>
</dbReference>
<evidence type="ECO:0000256" key="13">
    <source>
        <dbReference type="ARBA" id="ARBA00044216"/>
    </source>
</evidence>
<evidence type="ECO:0000256" key="2">
    <source>
        <dbReference type="ARBA" id="ARBA00001974"/>
    </source>
</evidence>
<dbReference type="Pfam" id="PF01266">
    <property type="entry name" value="DAO"/>
    <property type="match status" value="1"/>
</dbReference>
<dbReference type="EC" id="1.5.3.24" evidence="11"/>
<evidence type="ECO:0000256" key="4">
    <source>
        <dbReference type="ARBA" id="ARBA00022490"/>
    </source>
</evidence>
<evidence type="ECO:0000256" key="3">
    <source>
        <dbReference type="ARBA" id="ARBA00004496"/>
    </source>
</evidence>
<dbReference type="Gene3D" id="3.50.50.60">
    <property type="entry name" value="FAD/NAD(P)-binding domain"/>
    <property type="match status" value="1"/>
</dbReference>
<accession>A0A931A791</accession>
<keyword evidence="9" id="KW-0560">Oxidoreductase</keyword>